<dbReference type="GO" id="GO:0000976">
    <property type="term" value="F:transcription cis-regulatory region binding"/>
    <property type="evidence" value="ECO:0007669"/>
    <property type="project" value="TreeGrafter"/>
</dbReference>
<dbReference type="SUPFAM" id="SSF46785">
    <property type="entry name" value="Winged helix' DNA-binding domain"/>
    <property type="match status" value="1"/>
</dbReference>
<dbReference type="Proteomes" id="UP001221217">
    <property type="component" value="Unassembled WGS sequence"/>
</dbReference>
<dbReference type="Pfam" id="PF00126">
    <property type="entry name" value="HTH_1"/>
    <property type="match status" value="1"/>
</dbReference>
<evidence type="ECO:0000256" key="2">
    <source>
        <dbReference type="ARBA" id="ARBA00023015"/>
    </source>
</evidence>
<dbReference type="InterPro" id="IPR037404">
    <property type="entry name" value="IlvY_PBP2"/>
</dbReference>
<dbReference type="GO" id="GO:0003700">
    <property type="term" value="F:DNA-binding transcription factor activity"/>
    <property type="evidence" value="ECO:0007669"/>
    <property type="project" value="InterPro"/>
</dbReference>
<dbReference type="NCBIfam" id="NF008722">
    <property type="entry name" value="PRK11716.1"/>
    <property type="match status" value="1"/>
</dbReference>
<dbReference type="AlphaFoldDB" id="A0AAJ1IG79"/>
<dbReference type="PANTHER" id="PTHR30126">
    <property type="entry name" value="HTH-TYPE TRANSCRIPTIONAL REGULATOR"/>
    <property type="match status" value="1"/>
</dbReference>
<comment type="similarity">
    <text evidence="1">Belongs to the LysR transcriptional regulatory family.</text>
</comment>
<evidence type="ECO:0000259" key="5">
    <source>
        <dbReference type="PROSITE" id="PS50931"/>
    </source>
</evidence>
<reference evidence="6 7" key="1">
    <citation type="submission" date="2022-12" db="EMBL/GenBank/DDBJ databases">
        <title>Metagenome assembled genome from gulf of manar.</title>
        <authorList>
            <person name="Kohli P."/>
            <person name="Pk S."/>
            <person name="Venkata Ramana C."/>
            <person name="Sasikala C."/>
        </authorList>
    </citation>
    <scope>NUCLEOTIDE SEQUENCE [LARGE SCALE GENOMIC DNA]</scope>
    <source>
        <strain evidence="6">JB008</strain>
    </source>
</reference>
<keyword evidence="3" id="KW-0238">DNA-binding</keyword>
<dbReference type="PRINTS" id="PR00039">
    <property type="entry name" value="HTHLYSR"/>
</dbReference>
<dbReference type="InterPro" id="IPR036390">
    <property type="entry name" value="WH_DNA-bd_sf"/>
</dbReference>
<dbReference type="CDD" id="cd08430">
    <property type="entry name" value="PBP2_IlvY"/>
    <property type="match status" value="1"/>
</dbReference>
<dbReference type="InterPro" id="IPR036388">
    <property type="entry name" value="WH-like_DNA-bd_sf"/>
</dbReference>
<dbReference type="PANTHER" id="PTHR30126:SF81">
    <property type="entry name" value="HTH-TYPE TRANSCRIPTIONAL REGULATOR ILVY"/>
    <property type="match status" value="1"/>
</dbReference>
<name>A0AAJ1IG79_9SPIO</name>
<dbReference type="Pfam" id="PF03466">
    <property type="entry name" value="LysR_substrate"/>
    <property type="match status" value="1"/>
</dbReference>
<dbReference type="PROSITE" id="PS50931">
    <property type="entry name" value="HTH_LYSR"/>
    <property type="match status" value="1"/>
</dbReference>
<sequence>MDNYSLRLFLTLAENLHFGRTSQLCNISRSALSRQIQRLEDEVGQKLFERDNRMVSLTPAGVRFSEYASKAVDLWKEMNEELLEEKTVLKGELSVYCSVTACYSVLPDILVKFRKKYPDIHIKLKTGDASAAISNIQEGRADIAIAARPDRLASSISFREIAVTPLVFILPSVDWAYSDCQPEQLPWDSIPMILPERELARRRVDVWFRKKGIRPNVYAQVSGNEAILAMVNLGFGVGVIPQLVFEKRPFEVDVRPIKVEPPLQPYSVGLCAQQRRLGSPLIKAFWQIVRQAD</sequence>
<comment type="caution">
    <text evidence="6">The sequence shown here is derived from an EMBL/GenBank/DDBJ whole genome shotgun (WGS) entry which is preliminary data.</text>
</comment>
<protein>
    <submittedName>
        <fullName evidence="6">HTH-type transcriptional activator IlvY</fullName>
    </submittedName>
</protein>
<proteinExistence type="inferred from homology"/>
<evidence type="ECO:0000256" key="1">
    <source>
        <dbReference type="ARBA" id="ARBA00009437"/>
    </source>
</evidence>
<evidence type="ECO:0000256" key="3">
    <source>
        <dbReference type="ARBA" id="ARBA00023125"/>
    </source>
</evidence>
<dbReference type="InterPro" id="IPR000847">
    <property type="entry name" value="LysR_HTH_N"/>
</dbReference>
<dbReference type="Gene3D" id="1.10.10.10">
    <property type="entry name" value="Winged helix-like DNA-binding domain superfamily/Winged helix DNA-binding domain"/>
    <property type="match status" value="1"/>
</dbReference>
<evidence type="ECO:0000313" key="6">
    <source>
        <dbReference type="EMBL" id="MDC7227318.1"/>
    </source>
</evidence>
<dbReference type="SUPFAM" id="SSF53850">
    <property type="entry name" value="Periplasmic binding protein-like II"/>
    <property type="match status" value="1"/>
</dbReference>
<keyword evidence="4" id="KW-0804">Transcription</keyword>
<dbReference type="Gene3D" id="3.40.190.10">
    <property type="entry name" value="Periplasmic binding protein-like II"/>
    <property type="match status" value="2"/>
</dbReference>
<dbReference type="EMBL" id="JAQQAL010000024">
    <property type="protein sequence ID" value="MDC7227318.1"/>
    <property type="molecule type" value="Genomic_DNA"/>
</dbReference>
<evidence type="ECO:0000313" key="7">
    <source>
        <dbReference type="Proteomes" id="UP001221217"/>
    </source>
</evidence>
<feature type="domain" description="HTH lysR-type" evidence="5">
    <location>
        <begin position="1"/>
        <end position="58"/>
    </location>
</feature>
<dbReference type="FunFam" id="1.10.10.10:FF:000001">
    <property type="entry name" value="LysR family transcriptional regulator"/>
    <property type="match status" value="1"/>
</dbReference>
<evidence type="ECO:0000256" key="4">
    <source>
        <dbReference type="ARBA" id="ARBA00023163"/>
    </source>
</evidence>
<dbReference type="InterPro" id="IPR005119">
    <property type="entry name" value="LysR_subst-bd"/>
</dbReference>
<accession>A0AAJ1IG79</accession>
<keyword evidence="2" id="KW-0805">Transcription regulation</keyword>
<gene>
    <name evidence="6" type="primary">ilvY</name>
    <name evidence="6" type="ORF">PQJ61_11205</name>
</gene>
<organism evidence="6 7">
    <name type="scientific">Candidatus Thalassospirochaeta sargassi</name>
    <dbReference type="NCBI Taxonomy" id="3119039"/>
    <lineage>
        <taxon>Bacteria</taxon>
        <taxon>Pseudomonadati</taxon>
        <taxon>Spirochaetota</taxon>
        <taxon>Spirochaetia</taxon>
        <taxon>Spirochaetales</taxon>
        <taxon>Spirochaetaceae</taxon>
        <taxon>Candidatus Thalassospirochaeta</taxon>
    </lineage>
</organism>